<protein>
    <recommendedName>
        <fullName evidence="1">Carbamoyl phosphate synthase ATP-binding domain-containing protein</fullName>
    </recommendedName>
</protein>
<dbReference type="Gene3D" id="3.40.50.20">
    <property type="match status" value="1"/>
</dbReference>
<reference evidence="3" key="1">
    <citation type="journal article" date="2019" name="Int. J. Syst. Evol. Microbiol.">
        <title>The Global Catalogue of Microorganisms (GCM) 10K type strain sequencing project: providing services to taxonomists for standard genome sequencing and annotation.</title>
        <authorList>
            <consortium name="The Broad Institute Genomics Platform"/>
            <consortium name="The Broad Institute Genome Sequencing Center for Infectious Disease"/>
            <person name="Wu L."/>
            <person name="Ma J."/>
        </authorList>
    </citation>
    <scope>NUCLEOTIDE SEQUENCE [LARGE SCALE GENOMIC DNA]</scope>
    <source>
        <strain evidence="3">NBRC 15640</strain>
    </source>
</reference>
<gene>
    <name evidence="2" type="ORF">GCM10007932_43850</name>
</gene>
<keyword evidence="3" id="KW-1185">Reference proteome</keyword>
<organism evidence="2 3">
    <name type="scientific">Vibrio penaeicida</name>
    <dbReference type="NCBI Taxonomy" id="104609"/>
    <lineage>
        <taxon>Bacteria</taxon>
        <taxon>Pseudomonadati</taxon>
        <taxon>Pseudomonadota</taxon>
        <taxon>Gammaproteobacteria</taxon>
        <taxon>Vibrionales</taxon>
        <taxon>Vibrionaceae</taxon>
        <taxon>Vibrio</taxon>
    </lineage>
</organism>
<dbReference type="PROSITE" id="PS00867">
    <property type="entry name" value="CPSASE_2"/>
    <property type="match status" value="1"/>
</dbReference>
<dbReference type="Gene3D" id="3.30.470.20">
    <property type="entry name" value="ATP-grasp fold, B domain"/>
    <property type="match status" value="1"/>
</dbReference>
<dbReference type="GO" id="GO:0005524">
    <property type="term" value="F:ATP binding"/>
    <property type="evidence" value="ECO:0007669"/>
    <property type="project" value="InterPro"/>
</dbReference>
<evidence type="ECO:0000313" key="2">
    <source>
        <dbReference type="EMBL" id="GLQ75023.1"/>
    </source>
</evidence>
<dbReference type="Proteomes" id="UP001156690">
    <property type="component" value="Unassembled WGS sequence"/>
</dbReference>
<dbReference type="InterPro" id="IPR005479">
    <property type="entry name" value="CPAse_ATP-bd"/>
</dbReference>
<evidence type="ECO:0000313" key="3">
    <source>
        <dbReference type="Proteomes" id="UP001156690"/>
    </source>
</evidence>
<accession>A0AAV5NXL2</accession>
<sequence>MRFLVTGARAPVAFEWAQTLLKQGHQIYLSDCTRFPLARYTKGVSGYIRTPAPKTDFSGYRAAILEAIDHFDIQVVIPTCEEVFYLAKFINERPNVNGFMPPPDLLYALHNKKDVFGLLENLPSVKRPTTQLITDKKQIDIDSNSILKPIYSRFGTDIIRDISIEAISSIEVSKQYPWVQQQKLSGAPLCLYAVFDHGKRIEHQCYLPKYCLNHSAATYFEPTEDARISRFIEAFGIKHNYHGQVSFDFMEHSGDVYVIECNPRATSGLHLIGDLLLWSKDEFTSKKTSALNSPKVSAKHLGGVMLICDGLKSLFNKKSWSDFLNTPSAIPVSQVPITVYGAPLGFMGLLYNAKKQNLSLSAATTFDIEWNGESE</sequence>
<evidence type="ECO:0000259" key="1">
    <source>
        <dbReference type="PROSITE" id="PS00867"/>
    </source>
</evidence>
<comment type="caution">
    <text evidence="2">The sequence shown here is derived from an EMBL/GenBank/DDBJ whole genome shotgun (WGS) entry which is preliminary data.</text>
</comment>
<dbReference type="AlphaFoldDB" id="A0AAV5NXL2"/>
<name>A0AAV5NXL2_9VIBR</name>
<dbReference type="SUPFAM" id="SSF56059">
    <property type="entry name" value="Glutathione synthetase ATP-binding domain-like"/>
    <property type="match status" value="1"/>
</dbReference>
<feature type="domain" description="Carbamoyl phosphate synthase ATP-binding" evidence="1">
    <location>
        <begin position="258"/>
        <end position="265"/>
    </location>
</feature>
<proteinExistence type="predicted"/>
<dbReference type="EMBL" id="BSNX01000067">
    <property type="protein sequence ID" value="GLQ75023.1"/>
    <property type="molecule type" value="Genomic_DNA"/>
</dbReference>